<dbReference type="InterPro" id="IPR008966">
    <property type="entry name" value="Adhesion_dom_sf"/>
</dbReference>
<feature type="domain" description="SpaA-like prealbumin fold" evidence="8">
    <location>
        <begin position="1060"/>
        <end position="1134"/>
    </location>
</feature>
<organism evidence="9">
    <name type="scientific">uncultured Anaerotruncus sp</name>
    <dbReference type="NCBI Taxonomy" id="905011"/>
    <lineage>
        <taxon>Bacteria</taxon>
        <taxon>Bacillati</taxon>
        <taxon>Bacillota</taxon>
        <taxon>Clostridia</taxon>
        <taxon>Eubacteriales</taxon>
        <taxon>Oscillospiraceae</taxon>
        <taxon>Anaerotruncus</taxon>
        <taxon>environmental samples</taxon>
    </lineage>
</organism>
<gene>
    <name evidence="9" type="primary">cna</name>
    <name evidence="9" type="ORF">SAMEA3545359_01078</name>
</gene>
<evidence type="ECO:0000313" key="9">
    <source>
        <dbReference type="EMBL" id="SCJ61725.1"/>
    </source>
</evidence>
<dbReference type="PANTHER" id="PTHR36108:SF13">
    <property type="entry name" value="COLOSSIN-B-RELATED"/>
    <property type="match status" value="1"/>
</dbReference>
<dbReference type="Gene3D" id="2.60.40.740">
    <property type="match status" value="2"/>
</dbReference>
<keyword evidence="5" id="KW-0472">Membrane</keyword>
<dbReference type="Pfam" id="PF17802">
    <property type="entry name" value="SpaA"/>
    <property type="match status" value="2"/>
</dbReference>
<keyword evidence="5" id="KW-0812">Transmembrane</keyword>
<keyword evidence="9" id="KW-0176">Collagen</keyword>
<dbReference type="SUPFAM" id="SSF49478">
    <property type="entry name" value="Cna protein B-type domain"/>
    <property type="match status" value="3"/>
</dbReference>
<dbReference type="Gene3D" id="2.60.40.1140">
    <property type="entry name" value="Collagen-binding surface protein Cna, B-type domain"/>
    <property type="match status" value="2"/>
</dbReference>
<evidence type="ECO:0000256" key="4">
    <source>
        <dbReference type="SAM" id="MobiDB-lite"/>
    </source>
</evidence>
<dbReference type="SUPFAM" id="SSF49401">
    <property type="entry name" value="Bacterial adhesins"/>
    <property type="match status" value="1"/>
</dbReference>
<evidence type="ECO:0000256" key="6">
    <source>
        <dbReference type="SAM" id="SignalP"/>
    </source>
</evidence>
<evidence type="ECO:0000256" key="2">
    <source>
        <dbReference type="ARBA" id="ARBA00022525"/>
    </source>
</evidence>
<evidence type="ECO:0000259" key="8">
    <source>
        <dbReference type="Pfam" id="PF17802"/>
    </source>
</evidence>
<protein>
    <submittedName>
        <fullName evidence="9">Collagen adhesin</fullName>
    </submittedName>
</protein>
<dbReference type="InterPro" id="IPR008454">
    <property type="entry name" value="Collagen-bd_Cna-like_B-typ_dom"/>
</dbReference>
<keyword evidence="2" id="KW-0964">Secreted</keyword>
<evidence type="ECO:0000256" key="3">
    <source>
        <dbReference type="ARBA" id="ARBA00022729"/>
    </source>
</evidence>
<proteinExistence type="inferred from homology"/>
<evidence type="ECO:0000256" key="5">
    <source>
        <dbReference type="SAM" id="Phobius"/>
    </source>
</evidence>
<sequence length="1641" mass="174832">MKYTKKLLSVLLSVALLCTALPTVLPVRAADRVDLVTQLPTALTPSAAFTAMAVGGSTDEQGEKANLWFDWSLDSVGDTSYIQQTGSAFATKFFEQQTRVPTADDYLAASDDELPPIGFQFSCILSDNITVESAQLGVFPIQVEGENIGNYAISLSDSSLLVTGSFDKSVYARTSVAGHHSMELNVDPQGDSDPEFSVEPKNGQLQVAVEFKTSGGGSGQPNSNYTLQKSTLHRSDTDPHITYTLTAGLKPDAPADATLAGLVFSDPIPQGLTVTGVELDGTALEDVSGYTITDGTLSVTIPAVGSAPVTSAVVTVNTQADLATYQAFLEGQERAFQNTAVLHRADSPKSLAISDPVTSDLKGAFFSKSEGQQVGSNGRRYQWTVTAQTYFTGGQVWLVDRIQHIDTAHMYELSGGSLSYQLNGSSYTAARDSSFSTSYSALTADILQNSGQNAPFYYTCDTDHNGIDDEAVLIIPLTGAQLSGPLTLKYCTQVVEQSEQDYQNKVLKNDATMLWSAVGYGPGPGELPAFSFSLQKETTAHYNLGEKTYSKYDQDTRLLTWQFDVNQCGKEMGDVCITDVLSDHSQRFAALRWQVNGGAAQDVPYWDGTGTAPAAPYYQKATDSGATSLTIHLGNIPADQLYTLFLDTEVVDAAFLATQGSAVDPAIQNTATIYANVGGAPQVSALDAGKKLPNTLLTKKAIKRDGSTEGSQYDYQAHAVNWQVTVNPHHIPLVDGVLTDTLPVGTSFKALLSVRRTTAAGGVSDGDISSLVDGAGTVTFTDGSAVELSHDLATNDSGFSADTATFTLRPSGGNTTADQYTFTFCTSVDQDYRDQAFVSMQQQKLVNNAVLTGSVADIVDGALSPLSASASATQTFKAPPADKSGQYHANTQYGDLGKVDYASWKVVMNADQIDMAGASLVDQLPSWFELDPSSVDIREAAIDADGKATVKPGAAAITEGLTAAYDGFTFAVPTQLARTPLIITFDTLLVDSTSAGNMKNGVSLRWDDGREAATAQVQASGAAAFDVGRYATALSVPYLQIDKTSTNNAGFTADGRPLFALGGAEFTLVPLTYSSSGWAPDPSALTKTRTTAQTSGTALFLFLQRDTLYLLVETSAPAGYSADTAPSYVVFQTKDPPAAYPAGTTVIDGSEHGASITVENQPQTGGSQQQGSVWLTKQTETGQPLPGAVFTLHDRSGKTVDQQATSGRSGLVHFDHVDPGQYTLDEQCPSGFATAPSYEVTVQYDTAAGYQFTMSGTSGLTGDPDSGYTVTNTYTVGDVSLRKTQSESADIPVSGAEFTIYADGQDQPAAYLLEDPAVPGSYRLSSTSVRGATATAQNAYGDQYWQLQPDGQLMLLTGTYALRETVVPFGFNASSGDPLCTFTVTDHTKGQPVQLQVQNGLAHVSKMVEKRWDDDGDRDGLRPAAVTVQLLADGTPLGDPVQVTSQNGWTYTWPDLLYAHGDREIVYSVQEIAVPTGYTVHYSAGNLLITNTHQPQQTQRSVTKRWSDDGDQAAARPDTITVQLLADGQAVGEPVQLDAQSSWSYTWPQLPQNSGGKPLRYTVQEIDCPAGYTASYSDDTFTITNTYQPQAPITDRPGDSAHGGTAHTGDSSSTPLFWWLVPVSLLAAIPLFYRRQKRDRS</sequence>
<feature type="transmembrane region" description="Helical" evidence="5">
    <location>
        <begin position="1616"/>
        <end position="1633"/>
    </location>
</feature>
<feature type="domain" description="CNA-B" evidence="7">
    <location>
        <begin position="1501"/>
        <end position="1586"/>
    </location>
</feature>
<dbReference type="Pfam" id="PF05738">
    <property type="entry name" value="Cna_B"/>
    <property type="match status" value="2"/>
</dbReference>
<evidence type="ECO:0000259" key="7">
    <source>
        <dbReference type="Pfam" id="PF05738"/>
    </source>
</evidence>
<reference evidence="9" key="1">
    <citation type="submission" date="2015-09" db="EMBL/GenBank/DDBJ databases">
        <authorList>
            <consortium name="Pathogen Informatics"/>
        </authorList>
    </citation>
    <scope>NUCLEOTIDE SEQUENCE</scope>
    <source>
        <strain evidence="9">2789STDY5834896</strain>
    </source>
</reference>
<dbReference type="EMBL" id="FMHG01000001">
    <property type="protein sequence ID" value="SCJ61725.1"/>
    <property type="molecule type" value="Genomic_DNA"/>
</dbReference>
<evidence type="ECO:0000256" key="1">
    <source>
        <dbReference type="ARBA" id="ARBA00007257"/>
    </source>
</evidence>
<dbReference type="Gene3D" id="2.60.40.10">
    <property type="entry name" value="Immunoglobulins"/>
    <property type="match status" value="3"/>
</dbReference>
<feature type="chain" id="PRO_5008736816" evidence="6">
    <location>
        <begin position="30"/>
        <end position="1641"/>
    </location>
</feature>
<feature type="domain" description="SpaA-like prealbumin fold" evidence="8">
    <location>
        <begin position="1172"/>
        <end position="1246"/>
    </location>
</feature>
<dbReference type="CDD" id="cd00222">
    <property type="entry name" value="CollagenBindB"/>
    <property type="match status" value="2"/>
</dbReference>
<feature type="region of interest" description="Disordered" evidence="4">
    <location>
        <begin position="1588"/>
        <end position="1611"/>
    </location>
</feature>
<dbReference type="PANTHER" id="PTHR36108">
    <property type="entry name" value="COLOSSIN-B-RELATED"/>
    <property type="match status" value="1"/>
</dbReference>
<accession>A0A1C6HXF7</accession>
<name>A0A1C6HXF7_9FIRM</name>
<dbReference type="InterPro" id="IPR041033">
    <property type="entry name" value="SpaA_PFL_dom_1"/>
</dbReference>
<keyword evidence="5" id="KW-1133">Transmembrane helix</keyword>
<feature type="domain" description="CNA-B" evidence="7">
    <location>
        <begin position="1408"/>
        <end position="1492"/>
    </location>
</feature>
<keyword evidence="3 6" id="KW-0732">Signal</keyword>
<feature type="signal peptide" evidence="6">
    <location>
        <begin position="1"/>
        <end position="29"/>
    </location>
</feature>
<dbReference type="InterPro" id="IPR013783">
    <property type="entry name" value="Ig-like_fold"/>
</dbReference>
<comment type="similarity">
    <text evidence="1">Belongs to the serine-aspartate repeat-containing protein (SDr) family.</text>
</comment>